<dbReference type="Proteomes" id="UP000800036">
    <property type="component" value="Unassembled WGS sequence"/>
</dbReference>
<keyword evidence="2" id="KW-1185">Reference proteome</keyword>
<proteinExistence type="predicted"/>
<dbReference type="EMBL" id="ML976729">
    <property type="protein sequence ID" value="KAF1967707.1"/>
    <property type="molecule type" value="Genomic_DNA"/>
</dbReference>
<dbReference type="AlphaFoldDB" id="A0A6A5V327"/>
<reference evidence="1" key="1">
    <citation type="journal article" date="2020" name="Stud. Mycol.">
        <title>101 Dothideomycetes genomes: a test case for predicting lifestyles and emergence of pathogens.</title>
        <authorList>
            <person name="Haridas S."/>
            <person name="Albert R."/>
            <person name="Binder M."/>
            <person name="Bloem J."/>
            <person name="Labutti K."/>
            <person name="Salamov A."/>
            <person name="Andreopoulos B."/>
            <person name="Baker S."/>
            <person name="Barry K."/>
            <person name="Bills G."/>
            <person name="Bluhm B."/>
            <person name="Cannon C."/>
            <person name="Castanera R."/>
            <person name="Culley D."/>
            <person name="Daum C."/>
            <person name="Ezra D."/>
            <person name="Gonzalez J."/>
            <person name="Henrissat B."/>
            <person name="Kuo A."/>
            <person name="Liang C."/>
            <person name="Lipzen A."/>
            <person name="Lutzoni F."/>
            <person name="Magnuson J."/>
            <person name="Mondo S."/>
            <person name="Nolan M."/>
            <person name="Ohm R."/>
            <person name="Pangilinan J."/>
            <person name="Park H.-J."/>
            <person name="Ramirez L."/>
            <person name="Alfaro M."/>
            <person name="Sun H."/>
            <person name="Tritt A."/>
            <person name="Yoshinaga Y."/>
            <person name="Zwiers L.-H."/>
            <person name="Turgeon B."/>
            <person name="Goodwin S."/>
            <person name="Spatafora J."/>
            <person name="Crous P."/>
            <person name="Grigoriev I."/>
        </authorList>
    </citation>
    <scope>NUCLEOTIDE SEQUENCE</scope>
    <source>
        <strain evidence="1">CBS 107.79</strain>
    </source>
</reference>
<organism evidence="1 2">
    <name type="scientific">Bimuria novae-zelandiae CBS 107.79</name>
    <dbReference type="NCBI Taxonomy" id="1447943"/>
    <lineage>
        <taxon>Eukaryota</taxon>
        <taxon>Fungi</taxon>
        <taxon>Dikarya</taxon>
        <taxon>Ascomycota</taxon>
        <taxon>Pezizomycotina</taxon>
        <taxon>Dothideomycetes</taxon>
        <taxon>Pleosporomycetidae</taxon>
        <taxon>Pleosporales</taxon>
        <taxon>Massarineae</taxon>
        <taxon>Didymosphaeriaceae</taxon>
        <taxon>Bimuria</taxon>
    </lineage>
</organism>
<accession>A0A6A5V327</accession>
<name>A0A6A5V327_9PLEO</name>
<gene>
    <name evidence="1" type="ORF">BU23DRAFT_658635</name>
</gene>
<sequence length="249" mass="28494">MALNTEFTAEFLEQGAEVIEDVEMMDPQSDDGAQTNDWENQYTQSQWAAVSVPMEEVVKPYVPDPRYALNAVNVSLQADMATRDPLLVDYSVDTRVGTVLMFISRILGPKKWPAYKQTAILLLESEHEFTHGAVGYLHNDLARQLNGRWSDVFPILEGLSRAGGLHRIANEQAGVLKRIAMDWYREFYIDRDRMPRTRHKRNATVADRLDERAHKDRMCRESMGFLQNWNGIFPEDIDSLLAAMKTTSI</sequence>
<evidence type="ECO:0000313" key="2">
    <source>
        <dbReference type="Proteomes" id="UP000800036"/>
    </source>
</evidence>
<evidence type="ECO:0000313" key="1">
    <source>
        <dbReference type="EMBL" id="KAF1967707.1"/>
    </source>
</evidence>
<protein>
    <submittedName>
        <fullName evidence="1">Uncharacterized protein</fullName>
    </submittedName>
</protein>